<name>A0A0A8V9I0_YERRU</name>
<dbReference type="AlphaFoldDB" id="A0A0A8V9I0"/>
<accession>A0A0A8V9I0</accession>
<dbReference type="EMBL" id="LN681231">
    <property type="protein sequence ID" value="CEK26392.1"/>
    <property type="molecule type" value="Genomic_DNA"/>
</dbReference>
<reference evidence="1" key="1">
    <citation type="journal article" date="2015" name="Genome Announc.">
        <title>Complete Genome Sequence of Yersinia ruckeri Strain CSF007-82, Etiologic Agent of Red Mouth Disease in Salmonid Fish.</title>
        <authorList>
            <person name="Nelson M.C."/>
            <person name="LaPatra S.E."/>
            <person name="Welch T.J."/>
            <person name="Graf J."/>
        </authorList>
    </citation>
    <scope>NUCLEOTIDE SEQUENCE</scope>
    <source>
        <strain evidence="1">CSF007-82</strain>
    </source>
</reference>
<gene>
    <name evidence="1" type="ORF">CSF007_3065</name>
</gene>
<sequence length="40" mass="4525">MSLGDILVLLARKVVYHQKFLSNGVFHQPVGRPAGFFILR</sequence>
<protein>
    <submittedName>
        <fullName evidence="1">Uncharacterized protein</fullName>
    </submittedName>
</protein>
<organism evidence="1">
    <name type="scientific">Yersinia ruckeri</name>
    <dbReference type="NCBI Taxonomy" id="29486"/>
    <lineage>
        <taxon>Bacteria</taxon>
        <taxon>Pseudomonadati</taxon>
        <taxon>Pseudomonadota</taxon>
        <taxon>Gammaproteobacteria</taxon>
        <taxon>Enterobacterales</taxon>
        <taxon>Yersiniaceae</taxon>
        <taxon>Yersinia</taxon>
    </lineage>
</organism>
<proteinExistence type="predicted"/>
<evidence type="ECO:0000313" key="1">
    <source>
        <dbReference type="EMBL" id="CEK26392.1"/>
    </source>
</evidence>